<dbReference type="PANTHER" id="PTHR37017:SF11">
    <property type="entry name" value="ESTERASE_LIPASE_THIOESTERASE DOMAIN-CONTAINING PROTEIN"/>
    <property type="match status" value="1"/>
</dbReference>
<feature type="chain" id="PRO_5045096124" evidence="1">
    <location>
        <begin position="30"/>
        <end position="294"/>
    </location>
</feature>
<dbReference type="Pfam" id="PF12697">
    <property type="entry name" value="Abhydrolase_6"/>
    <property type="match status" value="1"/>
</dbReference>
<dbReference type="Gene3D" id="3.40.50.1820">
    <property type="entry name" value="alpha/beta hydrolase"/>
    <property type="match status" value="1"/>
</dbReference>
<dbReference type="PANTHER" id="PTHR37017">
    <property type="entry name" value="AB HYDROLASE-1 DOMAIN-CONTAINING PROTEIN-RELATED"/>
    <property type="match status" value="1"/>
</dbReference>
<sequence length="294" mass="30451">MRTLPMPRPRRARAFVASCVLAAAATVFASTSQVTAAPASAAAAETNTGQKPTIVLVHGAWADASSWNAVISRLQHAGYTVYAPPNPLRGVDYDARTLASFVATIPGPVVLVGHSYGGMVITNAAAKSPNVKALVYDDAYIPAEGETVFQINAARPGSCVTAEPSTFLNLVPYPGGPAGDVDAYLKWAPNGAYKGFQDCFANGVSASQARLLAAGQRPFAVSAGSEPSGAPAWKTIPSWAVVGTTDHVIPPAEQRSMAERANAHITEVKAGHLSLVTRSDVVACVITGAARTVR</sequence>
<evidence type="ECO:0000313" key="4">
    <source>
        <dbReference type="Proteomes" id="UP001183809"/>
    </source>
</evidence>
<dbReference type="SUPFAM" id="SSF53474">
    <property type="entry name" value="alpha/beta-Hydrolases"/>
    <property type="match status" value="1"/>
</dbReference>
<dbReference type="Proteomes" id="UP001183809">
    <property type="component" value="Unassembled WGS sequence"/>
</dbReference>
<keyword evidence="4" id="KW-1185">Reference proteome</keyword>
<gene>
    <name evidence="3" type="ORF">RM764_30755</name>
</gene>
<keyword evidence="1" id="KW-0732">Signal</keyword>
<organism evidence="3 4">
    <name type="scientific">Streptomyces gibsoniae</name>
    <dbReference type="NCBI Taxonomy" id="3075529"/>
    <lineage>
        <taxon>Bacteria</taxon>
        <taxon>Bacillati</taxon>
        <taxon>Actinomycetota</taxon>
        <taxon>Actinomycetes</taxon>
        <taxon>Kitasatosporales</taxon>
        <taxon>Streptomycetaceae</taxon>
        <taxon>Streptomyces</taxon>
    </lineage>
</organism>
<dbReference type="RefSeq" id="WP_311698788.1">
    <property type="nucleotide sequence ID" value="NZ_JAVREY010000051.1"/>
</dbReference>
<comment type="caution">
    <text evidence="3">The sequence shown here is derived from an EMBL/GenBank/DDBJ whole genome shotgun (WGS) entry which is preliminary data.</text>
</comment>
<feature type="domain" description="AB hydrolase-1" evidence="2">
    <location>
        <begin position="54"/>
        <end position="283"/>
    </location>
</feature>
<feature type="signal peptide" evidence="1">
    <location>
        <begin position="1"/>
        <end position="29"/>
    </location>
</feature>
<name>A0ABU2U273_9ACTN</name>
<evidence type="ECO:0000256" key="1">
    <source>
        <dbReference type="SAM" id="SignalP"/>
    </source>
</evidence>
<evidence type="ECO:0000313" key="3">
    <source>
        <dbReference type="EMBL" id="MDT0467328.1"/>
    </source>
</evidence>
<proteinExistence type="predicted"/>
<dbReference type="InterPro" id="IPR029058">
    <property type="entry name" value="AB_hydrolase_fold"/>
</dbReference>
<dbReference type="EMBL" id="JAVREY010000051">
    <property type="protein sequence ID" value="MDT0467328.1"/>
    <property type="molecule type" value="Genomic_DNA"/>
</dbReference>
<dbReference type="InterPro" id="IPR000073">
    <property type="entry name" value="AB_hydrolase_1"/>
</dbReference>
<accession>A0ABU2U273</accession>
<dbReference type="GO" id="GO:0016787">
    <property type="term" value="F:hydrolase activity"/>
    <property type="evidence" value="ECO:0007669"/>
    <property type="project" value="UniProtKB-KW"/>
</dbReference>
<dbReference type="InterPro" id="IPR052897">
    <property type="entry name" value="Sec-Metab_Biosynth_Hydrolase"/>
</dbReference>
<protein>
    <submittedName>
        <fullName evidence="3">Alpha/beta hydrolase</fullName>
    </submittedName>
</protein>
<reference evidence="4" key="1">
    <citation type="submission" date="2023-07" db="EMBL/GenBank/DDBJ databases">
        <title>30 novel species of actinomycetes from the DSMZ collection.</title>
        <authorList>
            <person name="Nouioui I."/>
        </authorList>
    </citation>
    <scope>NUCLEOTIDE SEQUENCE [LARGE SCALE GENOMIC DNA]</scope>
    <source>
        <strain evidence="4">DSM 41699</strain>
    </source>
</reference>
<keyword evidence="3" id="KW-0378">Hydrolase</keyword>
<evidence type="ECO:0000259" key="2">
    <source>
        <dbReference type="Pfam" id="PF12697"/>
    </source>
</evidence>